<feature type="transmembrane region" description="Helical" evidence="5">
    <location>
        <begin position="216"/>
        <end position="236"/>
    </location>
</feature>
<comment type="subcellular location">
    <subcellularLocation>
        <location evidence="1">Membrane</location>
        <topology evidence="1">Multi-pass membrane protein</topology>
    </subcellularLocation>
</comment>
<dbReference type="EMBL" id="CP042194">
    <property type="protein sequence ID" value="QDS73635.1"/>
    <property type="molecule type" value="Genomic_DNA"/>
</dbReference>
<dbReference type="InterPro" id="IPR036259">
    <property type="entry name" value="MFS_trans_sf"/>
</dbReference>
<protein>
    <recommendedName>
        <fullName evidence="6">Major facilitator superfamily (MFS) profile domain-containing protein</fullName>
    </recommendedName>
</protein>
<sequence>MRLTSREQQPEGKQIQGNSALSLSVSDVSSCCSDEVKFVTWDSPFDPENPKDWPRLKKWRITIIISLFAFTAPMSSSMSAPALDVISKELSIPTGLQTNLIMSIFLLAYSLGPFIFSPCSEIWGRKRILQTGNAVFLVFNFACGFSRTDSQLVVFRFLAGVGGSASVGIGSGVLSDCWGVENRGQAMSIYQLAPVMGPVIAPIIGAYIAQYTTWRWAFWSLSLFCILLQLIAFVAFPETYTPRLLHLKALRLRRSTENPDLRTEWDDKTLAKVLRISLMRPWKMLATQPIVQSLCLYQAFNFGMLYLIISSLPTLWEGRYSMNKGLASLNYLSLLGSFIGSSIFGPTIDSFYRYLTQRSNQQSCKKESPNSEIPRSKSDTEGVPEYRLPLMVPASIVSAGGIFLFGWSAQAKMHWSVPNIGIVLFTGASMICYLSIQMYLVDTYTRYSASASAASCFLRSVAALTFPLFAPSLFENMGYGMGCTMLGCICLGLGVPAPILLWKYGARLRRFSAFVL</sequence>
<keyword evidence="2 5" id="KW-0812">Transmembrane</keyword>
<feature type="transmembrane region" description="Helical" evidence="5">
    <location>
        <begin position="189"/>
        <end position="210"/>
    </location>
</feature>
<evidence type="ECO:0000256" key="5">
    <source>
        <dbReference type="SAM" id="Phobius"/>
    </source>
</evidence>
<dbReference type="OrthoDB" id="6770063at2759"/>
<dbReference type="SUPFAM" id="SSF103473">
    <property type="entry name" value="MFS general substrate transporter"/>
    <property type="match status" value="1"/>
</dbReference>
<dbReference type="Pfam" id="PF07690">
    <property type="entry name" value="MFS_1"/>
    <property type="match status" value="1"/>
</dbReference>
<dbReference type="CDD" id="cd17323">
    <property type="entry name" value="MFS_Tpo1_MDR_like"/>
    <property type="match status" value="1"/>
</dbReference>
<keyword evidence="3 5" id="KW-1133">Transmembrane helix</keyword>
<dbReference type="PANTHER" id="PTHR23502">
    <property type="entry name" value="MAJOR FACILITATOR SUPERFAMILY"/>
    <property type="match status" value="1"/>
</dbReference>
<organism evidence="7 8">
    <name type="scientific">Venturia effusa</name>
    <dbReference type="NCBI Taxonomy" id="50376"/>
    <lineage>
        <taxon>Eukaryota</taxon>
        <taxon>Fungi</taxon>
        <taxon>Dikarya</taxon>
        <taxon>Ascomycota</taxon>
        <taxon>Pezizomycotina</taxon>
        <taxon>Dothideomycetes</taxon>
        <taxon>Pleosporomycetidae</taxon>
        <taxon>Venturiales</taxon>
        <taxon>Venturiaceae</taxon>
        <taxon>Venturia</taxon>
    </lineage>
</organism>
<dbReference type="GO" id="GO:0022857">
    <property type="term" value="F:transmembrane transporter activity"/>
    <property type="evidence" value="ECO:0007669"/>
    <property type="project" value="InterPro"/>
</dbReference>
<dbReference type="InterPro" id="IPR020846">
    <property type="entry name" value="MFS_dom"/>
</dbReference>
<evidence type="ECO:0000256" key="3">
    <source>
        <dbReference type="ARBA" id="ARBA00022989"/>
    </source>
</evidence>
<feature type="transmembrane region" description="Helical" evidence="5">
    <location>
        <begin position="420"/>
        <end position="441"/>
    </location>
</feature>
<proteinExistence type="predicted"/>
<dbReference type="Gene3D" id="1.20.1250.20">
    <property type="entry name" value="MFS general substrate transporter like domains"/>
    <property type="match status" value="1"/>
</dbReference>
<feature type="transmembrane region" description="Helical" evidence="5">
    <location>
        <begin position="479"/>
        <end position="502"/>
    </location>
</feature>
<gene>
    <name evidence="7" type="ORF">FKW77_002205</name>
</gene>
<evidence type="ECO:0000259" key="6">
    <source>
        <dbReference type="PROSITE" id="PS50850"/>
    </source>
</evidence>
<feature type="transmembrane region" description="Helical" evidence="5">
    <location>
        <begin position="96"/>
        <end position="116"/>
    </location>
</feature>
<dbReference type="AlphaFoldDB" id="A0A517LDC4"/>
<feature type="transmembrane region" description="Helical" evidence="5">
    <location>
        <begin position="329"/>
        <end position="352"/>
    </location>
</feature>
<dbReference type="Proteomes" id="UP000316270">
    <property type="component" value="Chromosome 10"/>
</dbReference>
<evidence type="ECO:0000313" key="7">
    <source>
        <dbReference type="EMBL" id="QDS73635.1"/>
    </source>
</evidence>
<dbReference type="InterPro" id="IPR011701">
    <property type="entry name" value="MFS"/>
</dbReference>
<evidence type="ECO:0000313" key="8">
    <source>
        <dbReference type="Proteomes" id="UP000316270"/>
    </source>
</evidence>
<feature type="domain" description="Major facilitator superfamily (MFS) profile" evidence="6">
    <location>
        <begin position="61"/>
        <end position="516"/>
    </location>
</feature>
<evidence type="ECO:0000256" key="2">
    <source>
        <dbReference type="ARBA" id="ARBA00022692"/>
    </source>
</evidence>
<name>A0A517LDC4_9PEZI</name>
<keyword evidence="4 5" id="KW-0472">Membrane</keyword>
<feature type="transmembrane region" description="Helical" evidence="5">
    <location>
        <begin position="289"/>
        <end position="309"/>
    </location>
</feature>
<feature type="transmembrane region" description="Helical" evidence="5">
    <location>
        <begin position="388"/>
        <end position="408"/>
    </location>
</feature>
<dbReference type="FunFam" id="1.20.1250.20:FF:000011">
    <property type="entry name" value="MFS multidrug transporter, putative"/>
    <property type="match status" value="1"/>
</dbReference>
<dbReference type="GO" id="GO:0016020">
    <property type="term" value="C:membrane"/>
    <property type="evidence" value="ECO:0007669"/>
    <property type="project" value="UniProtKB-SubCell"/>
</dbReference>
<evidence type="ECO:0000256" key="4">
    <source>
        <dbReference type="ARBA" id="ARBA00023136"/>
    </source>
</evidence>
<keyword evidence="8" id="KW-1185">Reference proteome</keyword>
<dbReference type="PANTHER" id="PTHR23502:SF60">
    <property type="entry name" value="MAJOR FACILITATOR SUPERFAMILY (MFS) PROFILE DOMAIN-CONTAINING PROTEIN-RELATED"/>
    <property type="match status" value="1"/>
</dbReference>
<feature type="transmembrane region" description="Helical" evidence="5">
    <location>
        <begin position="59"/>
        <end position="76"/>
    </location>
</feature>
<reference evidence="7 8" key="1">
    <citation type="submission" date="2019-07" db="EMBL/GenBank/DDBJ databases">
        <title>Finished genome of Venturia effusa.</title>
        <authorList>
            <person name="Young C.A."/>
            <person name="Cox M.P."/>
            <person name="Ganley A.R.D."/>
            <person name="David W.J."/>
        </authorList>
    </citation>
    <scope>NUCLEOTIDE SEQUENCE [LARGE SCALE GENOMIC DNA]</scope>
    <source>
        <strain evidence="8">albino</strain>
    </source>
</reference>
<evidence type="ECO:0000256" key="1">
    <source>
        <dbReference type="ARBA" id="ARBA00004141"/>
    </source>
</evidence>
<dbReference type="STRING" id="50376.A0A517LDC4"/>
<accession>A0A517LDC4</accession>
<feature type="transmembrane region" description="Helical" evidence="5">
    <location>
        <begin position="153"/>
        <end position="177"/>
    </location>
</feature>
<dbReference type="PROSITE" id="PS50850">
    <property type="entry name" value="MFS"/>
    <property type="match status" value="1"/>
</dbReference>